<evidence type="ECO:0000256" key="1">
    <source>
        <dbReference type="SAM" id="Phobius"/>
    </source>
</evidence>
<keyword evidence="1" id="KW-0472">Membrane</keyword>
<proteinExistence type="predicted"/>
<keyword evidence="1" id="KW-1133">Transmembrane helix</keyword>
<dbReference type="PROSITE" id="PS50076">
    <property type="entry name" value="DNAJ_2"/>
    <property type="match status" value="1"/>
</dbReference>
<dbReference type="Gene3D" id="1.10.287.110">
    <property type="entry name" value="DnaJ domain"/>
    <property type="match status" value="1"/>
</dbReference>
<feature type="domain" description="J" evidence="2">
    <location>
        <begin position="34"/>
        <end position="107"/>
    </location>
</feature>
<dbReference type="EMBL" id="CP002076">
    <property type="protein sequence ID" value="ADO04348.1"/>
    <property type="molecule type" value="Genomic_DNA"/>
</dbReference>
<dbReference type="PRINTS" id="PR00625">
    <property type="entry name" value="JDOMAIN"/>
</dbReference>
<dbReference type="CDD" id="cd06257">
    <property type="entry name" value="DnaJ"/>
    <property type="match status" value="1"/>
</dbReference>
<dbReference type="AlphaFoldDB" id="A0AB32X8N4"/>
<dbReference type="InterPro" id="IPR036869">
    <property type="entry name" value="J_dom_sf"/>
</dbReference>
<keyword evidence="1" id="KW-0812">Transmembrane</keyword>
<dbReference type="InterPro" id="IPR001623">
    <property type="entry name" value="DnaJ_domain"/>
</dbReference>
<sequence>MWFRGIILACKIGLESACDRIFSGGFGRFLGGYCVHMIIGYYHLSGFFVWVVYALCKAYRKLASEYHPDKIQSKDLPEAFIIFATEKLKEISHAHEMIVKSRKEEKI</sequence>
<dbReference type="KEGG" id="hpu:HPCU_06010"/>
<dbReference type="Proteomes" id="UP000006864">
    <property type="component" value="Chromosome"/>
</dbReference>
<protein>
    <submittedName>
        <fullName evidence="3">Dna-J like membrane chaperone protein</fullName>
    </submittedName>
</protein>
<evidence type="ECO:0000313" key="3">
    <source>
        <dbReference type="EMBL" id="ADO04348.1"/>
    </source>
</evidence>
<gene>
    <name evidence="3" type="ordered locus">HPCU_06010</name>
</gene>
<evidence type="ECO:0000313" key="4">
    <source>
        <dbReference type="Proteomes" id="UP000006864"/>
    </source>
</evidence>
<accession>A0AB32X8N4</accession>
<dbReference type="Pfam" id="PF00226">
    <property type="entry name" value="DnaJ"/>
    <property type="match status" value="1"/>
</dbReference>
<evidence type="ECO:0000259" key="2">
    <source>
        <dbReference type="PROSITE" id="PS50076"/>
    </source>
</evidence>
<dbReference type="SUPFAM" id="SSF46565">
    <property type="entry name" value="Chaperone J-domain"/>
    <property type="match status" value="1"/>
</dbReference>
<name>A0AB32X8N4_HELPC</name>
<feature type="transmembrane region" description="Helical" evidence="1">
    <location>
        <begin position="30"/>
        <end position="56"/>
    </location>
</feature>
<organism evidence="3 4">
    <name type="scientific">Helicobacter pylori (strain Cuz20)</name>
    <dbReference type="NCBI Taxonomy" id="765964"/>
    <lineage>
        <taxon>Bacteria</taxon>
        <taxon>Pseudomonadati</taxon>
        <taxon>Campylobacterota</taxon>
        <taxon>Epsilonproteobacteria</taxon>
        <taxon>Campylobacterales</taxon>
        <taxon>Helicobacteraceae</taxon>
        <taxon>Helicobacter</taxon>
    </lineage>
</organism>
<reference evidence="4" key="1">
    <citation type="submission" date="2010-06" db="EMBL/GenBank/DDBJ databases">
        <title>Complete genome sequence of Helicobacter pylori strain Cuz20.</title>
        <authorList>
            <person name="Kersulyte D."/>
            <person name="Herrera P."/>
            <person name="Gilman R.H."/>
            <person name="Berg D.E."/>
        </authorList>
    </citation>
    <scope>NUCLEOTIDE SEQUENCE [LARGE SCALE GENOMIC DNA]</scope>
    <source>
        <strain evidence="4">Cuz20</strain>
    </source>
</reference>